<evidence type="ECO:0000313" key="16">
    <source>
        <dbReference type="EMBL" id="PVU86771.1"/>
    </source>
</evidence>
<dbReference type="GO" id="GO:0005829">
    <property type="term" value="C:cytosol"/>
    <property type="evidence" value="ECO:0007669"/>
    <property type="project" value="TreeGrafter"/>
</dbReference>
<comment type="catalytic activity">
    <reaction evidence="12">
        <text>L-seryl-[protein] + ATP = O-phospho-L-seryl-[protein] + ADP + H(+)</text>
        <dbReference type="Rhea" id="RHEA:17989"/>
        <dbReference type="Rhea" id="RHEA-COMP:9863"/>
        <dbReference type="Rhea" id="RHEA-COMP:11604"/>
        <dbReference type="ChEBI" id="CHEBI:15378"/>
        <dbReference type="ChEBI" id="CHEBI:29999"/>
        <dbReference type="ChEBI" id="CHEBI:30616"/>
        <dbReference type="ChEBI" id="CHEBI:83421"/>
        <dbReference type="ChEBI" id="CHEBI:456216"/>
        <dbReference type="EC" id="2.7.11.1"/>
    </reaction>
</comment>
<dbReference type="InterPro" id="IPR011009">
    <property type="entry name" value="Kinase-like_dom_sf"/>
</dbReference>
<evidence type="ECO:0000256" key="4">
    <source>
        <dbReference type="ARBA" id="ARBA00022527"/>
    </source>
</evidence>
<dbReference type="GO" id="GO:0004674">
    <property type="term" value="F:protein serine/threonine kinase activity"/>
    <property type="evidence" value="ECO:0007669"/>
    <property type="project" value="UniProtKB-KW"/>
</dbReference>
<dbReference type="InterPro" id="IPR036388">
    <property type="entry name" value="WH-like_DNA-bd_sf"/>
</dbReference>
<evidence type="ECO:0000256" key="9">
    <source>
        <dbReference type="ARBA" id="ARBA00022840"/>
    </source>
</evidence>
<dbReference type="InterPro" id="IPR018934">
    <property type="entry name" value="RIO_dom"/>
</dbReference>
<keyword evidence="6" id="KW-0479">Metal-binding</keyword>
<dbReference type="AlphaFoldDB" id="A0A2T9Y367"/>
<dbReference type="PANTHER" id="PTHR45852">
    <property type="entry name" value="SER/THR-PROTEIN KINASE RIO2"/>
    <property type="match status" value="1"/>
</dbReference>
<comment type="catalytic activity">
    <reaction evidence="11">
        <text>L-threonyl-[protein] + ATP = O-phospho-L-threonyl-[protein] + ADP + H(+)</text>
        <dbReference type="Rhea" id="RHEA:46608"/>
        <dbReference type="Rhea" id="RHEA-COMP:11060"/>
        <dbReference type="Rhea" id="RHEA-COMP:11605"/>
        <dbReference type="ChEBI" id="CHEBI:15378"/>
        <dbReference type="ChEBI" id="CHEBI:30013"/>
        <dbReference type="ChEBI" id="CHEBI:30616"/>
        <dbReference type="ChEBI" id="CHEBI:61977"/>
        <dbReference type="ChEBI" id="CHEBI:456216"/>
        <dbReference type="EC" id="2.7.11.1"/>
    </reaction>
</comment>
<evidence type="ECO:0000256" key="11">
    <source>
        <dbReference type="ARBA" id="ARBA00047899"/>
    </source>
</evidence>
<keyword evidence="5" id="KW-0808">Transferase</keyword>
<dbReference type="CDD" id="cd05144">
    <property type="entry name" value="RIO2_C"/>
    <property type="match status" value="1"/>
</dbReference>
<evidence type="ECO:0000313" key="17">
    <source>
        <dbReference type="Proteomes" id="UP000245383"/>
    </source>
</evidence>
<dbReference type="SUPFAM" id="SSF46785">
    <property type="entry name" value="Winged helix' DNA-binding domain"/>
    <property type="match status" value="1"/>
</dbReference>
<keyword evidence="10" id="KW-0460">Magnesium</keyword>
<keyword evidence="4" id="KW-0723">Serine/threonine-protein kinase</keyword>
<dbReference type="Proteomes" id="UP000245383">
    <property type="component" value="Unassembled WGS sequence"/>
</dbReference>
<organism evidence="16 17">
    <name type="scientific">Smittium simulii</name>
    <dbReference type="NCBI Taxonomy" id="133385"/>
    <lineage>
        <taxon>Eukaryota</taxon>
        <taxon>Fungi</taxon>
        <taxon>Fungi incertae sedis</taxon>
        <taxon>Zoopagomycota</taxon>
        <taxon>Kickxellomycotina</taxon>
        <taxon>Harpellomycetes</taxon>
        <taxon>Harpellales</taxon>
        <taxon>Legeriomycetaceae</taxon>
        <taxon>Smittium</taxon>
    </lineage>
</organism>
<dbReference type="FunFam" id="1.10.10.10:FF:000053">
    <property type="entry name" value="Serine/threonine-protein kinase RIO2"/>
    <property type="match status" value="1"/>
</dbReference>
<comment type="caution">
    <text evidence="16">The sequence shown here is derived from an EMBL/GenBank/DDBJ whole genome shotgun (WGS) entry which is preliminary data.</text>
</comment>
<accession>A0A2T9Y367</accession>
<dbReference type="SUPFAM" id="SSF56112">
    <property type="entry name" value="Protein kinase-like (PK-like)"/>
    <property type="match status" value="1"/>
</dbReference>
<keyword evidence="7" id="KW-0547">Nucleotide-binding</keyword>
<comment type="cofactor">
    <cofactor evidence="1">
        <name>Mg(2+)</name>
        <dbReference type="ChEBI" id="CHEBI:18420"/>
    </cofactor>
</comment>
<reference evidence="16 17" key="1">
    <citation type="journal article" date="2018" name="MBio">
        <title>Comparative Genomics Reveals the Core Gene Toolbox for the Fungus-Insect Symbiosis.</title>
        <authorList>
            <person name="Wang Y."/>
            <person name="Stata M."/>
            <person name="Wang W."/>
            <person name="Stajich J.E."/>
            <person name="White M.M."/>
            <person name="Moncalvo J.M."/>
        </authorList>
    </citation>
    <scope>NUCLEOTIDE SEQUENCE [LARGE SCALE GENOMIC DNA]</scope>
    <source>
        <strain evidence="16 17">SWE-8-4</strain>
    </source>
</reference>
<proteinExistence type="inferred from homology"/>
<dbReference type="GO" id="GO:0030688">
    <property type="term" value="C:preribosome, small subunit precursor"/>
    <property type="evidence" value="ECO:0007669"/>
    <property type="project" value="TreeGrafter"/>
</dbReference>
<keyword evidence="17" id="KW-1185">Reference proteome</keyword>
<dbReference type="PANTHER" id="PTHR45852:SF1">
    <property type="entry name" value="SERINE_THREONINE-PROTEIN KINASE RIO2"/>
    <property type="match status" value="1"/>
</dbReference>
<evidence type="ECO:0000259" key="15">
    <source>
        <dbReference type="SMART" id="SM00090"/>
    </source>
</evidence>
<dbReference type="InterPro" id="IPR030484">
    <property type="entry name" value="Rio2"/>
</dbReference>
<dbReference type="GO" id="GO:0005634">
    <property type="term" value="C:nucleus"/>
    <property type="evidence" value="ECO:0007669"/>
    <property type="project" value="TreeGrafter"/>
</dbReference>
<dbReference type="STRING" id="133385.A0A2T9Y367"/>
<dbReference type="OrthoDB" id="10258631at2759"/>
<evidence type="ECO:0000256" key="13">
    <source>
        <dbReference type="ARBA" id="ARBA00068353"/>
    </source>
</evidence>
<dbReference type="GO" id="GO:0030490">
    <property type="term" value="P:maturation of SSU-rRNA"/>
    <property type="evidence" value="ECO:0007669"/>
    <property type="project" value="TreeGrafter"/>
</dbReference>
<dbReference type="InterPro" id="IPR015285">
    <property type="entry name" value="RIO2_wHTH_N"/>
</dbReference>
<feature type="domain" description="RIO kinase" evidence="15">
    <location>
        <begin position="65"/>
        <end position="260"/>
    </location>
</feature>
<evidence type="ECO:0000256" key="7">
    <source>
        <dbReference type="ARBA" id="ARBA00022741"/>
    </source>
</evidence>
<dbReference type="Gene3D" id="1.10.10.10">
    <property type="entry name" value="Winged helix-like DNA-binding domain superfamily/Winged helix DNA-binding domain"/>
    <property type="match status" value="1"/>
</dbReference>
<dbReference type="FunFam" id="3.30.200.20:FF:000052">
    <property type="entry name" value="Serine/threonine-protein kinase RIO2"/>
    <property type="match status" value="1"/>
</dbReference>
<sequence length="260" mass="29466">MRLDAKGIRYIEGEELRVLTAVETGSRNHDVVPVSLIRSLSKLHGSGINKFISDLAKKNLITKVPNSKYDGYKLTYGGYDYLALKTLSKRGSVVSVGSQIGVGKESDIYVVMQANKEECVLKIHRLGRMSFRNVKNKRDYLKNKKSSPSWMYMSRLSAIKEFAFMKVLHEHGFPVPTPIDQNRHCILMSRLDATPLENVKVVGDIGQLYSDLMDLIVKLANYGLIHCDYNEFNILITKDQQPILIDFPQMVSTDHKDAEL</sequence>
<comment type="similarity">
    <text evidence="2">Belongs to the protein kinase superfamily. RIO-type Ser/Thr kinase family.</text>
</comment>
<dbReference type="EMBL" id="MBFR01000608">
    <property type="protein sequence ID" value="PVU86771.1"/>
    <property type="molecule type" value="Genomic_DNA"/>
</dbReference>
<evidence type="ECO:0000256" key="3">
    <source>
        <dbReference type="ARBA" id="ARBA00012513"/>
    </source>
</evidence>
<dbReference type="InterPro" id="IPR000687">
    <property type="entry name" value="RIO_kinase"/>
</dbReference>
<evidence type="ECO:0000256" key="8">
    <source>
        <dbReference type="ARBA" id="ARBA00022777"/>
    </source>
</evidence>
<dbReference type="Pfam" id="PF01163">
    <property type="entry name" value="RIO1"/>
    <property type="match status" value="1"/>
</dbReference>
<evidence type="ECO:0000256" key="12">
    <source>
        <dbReference type="ARBA" id="ARBA00048679"/>
    </source>
</evidence>
<dbReference type="SMART" id="SM00090">
    <property type="entry name" value="RIO"/>
    <property type="match status" value="1"/>
</dbReference>
<evidence type="ECO:0000256" key="14">
    <source>
        <dbReference type="ARBA" id="ARBA00068837"/>
    </source>
</evidence>
<keyword evidence="8" id="KW-0418">Kinase</keyword>
<dbReference type="Gene3D" id="3.30.200.20">
    <property type="entry name" value="Phosphorylase Kinase, domain 1"/>
    <property type="match status" value="1"/>
</dbReference>
<protein>
    <recommendedName>
        <fullName evidence="13">Serine/threonine-protein kinase RIO2</fullName>
        <ecNumber evidence="3">2.7.11.1</ecNumber>
    </recommendedName>
    <alternativeName>
        <fullName evidence="14">Serine/threonine-protein kinase rio2</fullName>
    </alternativeName>
</protein>
<gene>
    <name evidence="16" type="ORF">BB561_006563</name>
</gene>
<dbReference type="Gene3D" id="1.10.510.10">
    <property type="entry name" value="Transferase(Phosphotransferase) domain 1"/>
    <property type="match status" value="1"/>
</dbReference>
<dbReference type="InterPro" id="IPR036390">
    <property type="entry name" value="WH_DNA-bd_sf"/>
</dbReference>
<evidence type="ECO:0000256" key="6">
    <source>
        <dbReference type="ARBA" id="ARBA00022723"/>
    </source>
</evidence>
<name>A0A2T9Y367_9FUNG</name>
<dbReference type="GO" id="GO:0005524">
    <property type="term" value="F:ATP binding"/>
    <property type="evidence" value="ECO:0007669"/>
    <property type="project" value="UniProtKB-KW"/>
</dbReference>
<keyword evidence="9" id="KW-0067">ATP-binding</keyword>
<evidence type="ECO:0000256" key="10">
    <source>
        <dbReference type="ARBA" id="ARBA00022842"/>
    </source>
</evidence>
<dbReference type="Pfam" id="PF09202">
    <property type="entry name" value="Rio2_N"/>
    <property type="match status" value="1"/>
</dbReference>
<evidence type="ECO:0000256" key="1">
    <source>
        <dbReference type="ARBA" id="ARBA00001946"/>
    </source>
</evidence>
<dbReference type="GO" id="GO:0046872">
    <property type="term" value="F:metal ion binding"/>
    <property type="evidence" value="ECO:0007669"/>
    <property type="project" value="UniProtKB-KW"/>
</dbReference>
<evidence type="ECO:0000256" key="5">
    <source>
        <dbReference type="ARBA" id="ARBA00022679"/>
    </source>
</evidence>
<evidence type="ECO:0000256" key="2">
    <source>
        <dbReference type="ARBA" id="ARBA00009196"/>
    </source>
</evidence>
<dbReference type="EC" id="2.7.11.1" evidence="3"/>